<dbReference type="Pfam" id="PF00700">
    <property type="entry name" value="Flagellin_C"/>
    <property type="match status" value="1"/>
</dbReference>
<dbReference type="InterPro" id="IPR001492">
    <property type="entry name" value="Flagellin"/>
</dbReference>
<evidence type="ECO:0000313" key="7">
    <source>
        <dbReference type="EMBL" id="PPU76132.1"/>
    </source>
</evidence>
<evidence type="ECO:0000313" key="10">
    <source>
        <dbReference type="Proteomes" id="UP001214201"/>
    </source>
</evidence>
<dbReference type="EMBL" id="MDED01000019">
    <property type="protein sequence ID" value="PPU76132.1"/>
    <property type="molecule type" value="Genomic_DNA"/>
</dbReference>
<organism evidence="7 9">
    <name type="scientific">Xanthomonas cucurbitae</name>
    <dbReference type="NCBI Taxonomy" id="56453"/>
    <lineage>
        <taxon>Bacteria</taxon>
        <taxon>Pseudomonadati</taxon>
        <taxon>Pseudomonadota</taxon>
        <taxon>Gammaproteobacteria</taxon>
        <taxon>Lysobacterales</taxon>
        <taxon>Lysobacteraceae</taxon>
        <taxon>Xanthomonas</taxon>
    </lineage>
</organism>
<dbReference type="RefSeq" id="WP_104603719.1">
    <property type="nucleotide sequence ID" value="NZ_CP033326.1"/>
</dbReference>
<keyword evidence="7" id="KW-0282">Flagellum</keyword>
<keyword evidence="7" id="KW-0969">Cilium</keyword>
<dbReference type="PANTHER" id="PTHR42792:SF2">
    <property type="entry name" value="FLAGELLIN"/>
    <property type="match status" value="1"/>
</dbReference>
<evidence type="ECO:0000256" key="4">
    <source>
        <dbReference type="RuleBase" id="RU362073"/>
    </source>
</evidence>
<dbReference type="GO" id="GO:0005576">
    <property type="term" value="C:extracellular region"/>
    <property type="evidence" value="ECO:0007669"/>
    <property type="project" value="UniProtKB-SubCell"/>
</dbReference>
<dbReference type="Gene3D" id="6.10.10.10">
    <property type="entry name" value="Flagellar export chaperone, C-terminal domain"/>
    <property type="match status" value="1"/>
</dbReference>
<dbReference type="NCBIfam" id="NF006467">
    <property type="entry name" value="PRK08869.1-2"/>
    <property type="match status" value="1"/>
</dbReference>
<dbReference type="Gene3D" id="1.20.1330.10">
    <property type="entry name" value="f41 fragment of flagellin, N-terminal domain"/>
    <property type="match status" value="1"/>
</dbReference>
<reference evidence="8 10" key="2">
    <citation type="submission" date="2021-08" db="EMBL/GenBank/DDBJ databases">
        <title>Genome sequences of Xanthomonas cucurbitae isolates from 5 Midwestern US states.</title>
        <authorList>
            <person name="Hind S.R."/>
        </authorList>
    </citation>
    <scope>NUCLEOTIDE SEQUENCE [LARGE SCALE GENOMIC DNA]</scope>
    <source>
        <strain evidence="8 10">OH_261</strain>
    </source>
</reference>
<dbReference type="Pfam" id="PF00669">
    <property type="entry name" value="Flagellin_N"/>
    <property type="match status" value="1"/>
</dbReference>
<evidence type="ECO:0000256" key="1">
    <source>
        <dbReference type="ARBA" id="ARBA00005709"/>
    </source>
</evidence>
<gene>
    <name evidence="8" type="ORF">K6978_09105</name>
    <name evidence="7" type="ORF">XcuCFBP2542_11580</name>
</gene>
<reference evidence="7 9" key="1">
    <citation type="submission" date="2016-08" db="EMBL/GenBank/DDBJ databases">
        <authorList>
            <person name="Seilhamer J.J."/>
        </authorList>
    </citation>
    <scope>NUCLEOTIDE SEQUENCE [LARGE SCALE GENOMIC DNA]</scope>
    <source>
        <strain evidence="7 9">CFBP2542</strain>
    </source>
</reference>
<evidence type="ECO:0000259" key="6">
    <source>
        <dbReference type="Pfam" id="PF00700"/>
    </source>
</evidence>
<dbReference type="InterPro" id="IPR046358">
    <property type="entry name" value="Flagellin_C"/>
</dbReference>
<evidence type="ECO:0000313" key="8">
    <source>
        <dbReference type="EMBL" id="WDM73238.1"/>
    </source>
</evidence>
<dbReference type="PANTHER" id="PTHR42792">
    <property type="entry name" value="FLAGELLIN"/>
    <property type="match status" value="1"/>
</dbReference>
<accession>A0A2S7DQP2</accession>
<dbReference type="Proteomes" id="UP000239561">
    <property type="component" value="Unassembled WGS sequence"/>
</dbReference>
<keyword evidence="7" id="KW-0966">Cell projection</keyword>
<dbReference type="AlphaFoldDB" id="A0A2S7DQP2"/>
<dbReference type="GO" id="GO:0005198">
    <property type="term" value="F:structural molecule activity"/>
    <property type="evidence" value="ECO:0007669"/>
    <property type="project" value="UniProtKB-UniRule"/>
</dbReference>
<keyword evidence="3 4" id="KW-0975">Bacterial flagellum</keyword>
<name>A0A2S7DQP2_9XANT</name>
<dbReference type="InterPro" id="IPR042187">
    <property type="entry name" value="Flagellin_C_sub2"/>
</dbReference>
<dbReference type="InterPro" id="IPR001029">
    <property type="entry name" value="Flagellin_N"/>
</dbReference>
<comment type="function">
    <text evidence="4">Flagellin is the subunit protein which polymerizes to form the filaments of bacterial flagella.</text>
</comment>
<dbReference type="EMBL" id="CP082214">
    <property type="protein sequence ID" value="WDM73238.1"/>
    <property type="molecule type" value="Genomic_DNA"/>
</dbReference>
<feature type="domain" description="Flagellin N-terminal" evidence="5">
    <location>
        <begin position="5"/>
        <end position="141"/>
    </location>
</feature>
<dbReference type="OrthoDB" id="9796789at2"/>
<comment type="subcellular location">
    <subcellularLocation>
        <location evidence="4">Secreted</location>
    </subcellularLocation>
    <subcellularLocation>
        <location evidence="4">Bacterial flagellum</location>
    </subcellularLocation>
</comment>
<evidence type="ECO:0000259" key="5">
    <source>
        <dbReference type="Pfam" id="PF00669"/>
    </source>
</evidence>
<comment type="similarity">
    <text evidence="1 4">Belongs to the bacterial flagellin family.</text>
</comment>
<sequence length="399" mass="40722">MAQVINTNVMSLNAQRNLNTSSASMSTSIQRLSSGLRINSARDDAAGLAISERFTTQIRGLDVASRNANDGISLAQTAEGAMVEIGSNLQRIRELSVQSSNATNSSTDRDALNSEVKQLTAEIDRVANQTNFNGTKLLNGDFSGALFQVGADAGQTIGINSIVDANVDSLGKARFAAAVSAAGVTGTATASGSVTGISLAFNDASGAAKSVTIADVKVASGDTAADVNKKVAAAINDKLDQTGMYASIKTDGTVQIESLKAGQDFTSLSAGTSSATGITVGAGITTASAASGSAVSTLSSLDISTFSGSQKALEIVDKALTAVNSSRADMGAVQNRFTSTIANLSATSENLSASRSRIRDTDYAKETAELTRTQILQQAGTAMLAQAKSVPQNVLSLLQ</sequence>
<feature type="domain" description="Flagellin C-terminal" evidence="6">
    <location>
        <begin position="313"/>
        <end position="398"/>
    </location>
</feature>
<evidence type="ECO:0000256" key="2">
    <source>
        <dbReference type="ARBA" id="ARBA00022525"/>
    </source>
</evidence>
<protein>
    <recommendedName>
        <fullName evidence="4">Flagellin</fullName>
    </recommendedName>
</protein>
<keyword evidence="2 4" id="KW-0964">Secreted</keyword>
<dbReference type="Gene3D" id="3.30.70.2120">
    <property type="match status" value="1"/>
</dbReference>
<dbReference type="Proteomes" id="UP001214201">
    <property type="component" value="Chromosome"/>
</dbReference>
<dbReference type="PRINTS" id="PR00207">
    <property type="entry name" value="FLAGELLIN"/>
</dbReference>
<evidence type="ECO:0000313" key="9">
    <source>
        <dbReference type="Proteomes" id="UP000239561"/>
    </source>
</evidence>
<evidence type="ECO:0000256" key="3">
    <source>
        <dbReference type="ARBA" id="ARBA00023143"/>
    </source>
</evidence>
<dbReference type="GO" id="GO:0009288">
    <property type="term" value="C:bacterial-type flagellum"/>
    <property type="evidence" value="ECO:0007669"/>
    <property type="project" value="UniProtKB-SubCell"/>
</dbReference>
<proteinExistence type="inferred from homology"/>
<keyword evidence="10" id="KW-1185">Reference proteome</keyword>
<dbReference type="SUPFAM" id="SSF64518">
    <property type="entry name" value="Phase 1 flagellin"/>
    <property type="match status" value="1"/>
</dbReference>